<name>A0A375IXC7_9BURK</name>
<proteinExistence type="predicted"/>
<gene>
    <name evidence="1" type="ORF">CBM2634_A10236</name>
</gene>
<dbReference type="Proteomes" id="UP000256805">
    <property type="component" value="Unassembled WGS sequence"/>
</dbReference>
<sequence length="56" mass="6145">MAHLLGVMDGRLALVVLASVVAMRGAPRLYLQTWGDRREIKLLGACHHVATIFCLT</sequence>
<evidence type="ECO:0000313" key="1">
    <source>
        <dbReference type="EMBL" id="SPR96033.1"/>
    </source>
</evidence>
<dbReference type="AlphaFoldDB" id="A0A375IXC7"/>
<organism evidence="1 2">
    <name type="scientific">Cupriavidus taiwanensis</name>
    <dbReference type="NCBI Taxonomy" id="164546"/>
    <lineage>
        <taxon>Bacteria</taxon>
        <taxon>Pseudomonadati</taxon>
        <taxon>Pseudomonadota</taxon>
        <taxon>Betaproteobacteria</taxon>
        <taxon>Burkholderiales</taxon>
        <taxon>Burkholderiaceae</taxon>
        <taxon>Cupriavidus</taxon>
    </lineage>
</organism>
<reference evidence="1 2" key="1">
    <citation type="submission" date="2018-01" db="EMBL/GenBank/DDBJ databases">
        <authorList>
            <person name="Gaut B.S."/>
            <person name="Morton B.R."/>
            <person name="Clegg M.T."/>
            <person name="Duvall M.R."/>
        </authorList>
    </citation>
    <scope>NUCLEOTIDE SEQUENCE [LARGE SCALE GENOMIC DNA]</scope>
    <source>
        <strain evidence="1">Cupriavidus taiwanensis cmp 52</strain>
    </source>
</reference>
<evidence type="ECO:0000313" key="2">
    <source>
        <dbReference type="Proteomes" id="UP000256805"/>
    </source>
</evidence>
<dbReference type="EMBL" id="OVTA01000001">
    <property type="protein sequence ID" value="SPR96033.1"/>
    <property type="molecule type" value="Genomic_DNA"/>
</dbReference>
<protein>
    <submittedName>
        <fullName evidence="1">Uncharacterized protein</fullName>
    </submittedName>
</protein>
<accession>A0A375IXC7</accession>